<feature type="compositionally biased region" description="Polar residues" evidence="1">
    <location>
        <begin position="173"/>
        <end position="182"/>
    </location>
</feature>
<feature type="compositionally biased region" description="Acidic residues" evidence="1">
    <location>
        <begin position="56"/>
        <end position="65"/>
    </location>
</feature>
<feature type="compositionally biased region" description="Basic and acidic residues" evidence="1">
    <location>
        <begin position="66"/>
        <end position="82"/>
    </location>
</feature>
<dbReference type="PANTHER" id="PTHR47391:SF1">
    <property type="entry name" value="BIORIENTATION OF CHROMOSOMES IN CELL DIVISION 1 LIKE 1"/>
    <property type="match status" value="1"/>
</dbReference>
<name>A0AAD8ZIE4_9TELE</name>
<keyword evidence="3" id="KW-1185">Reference proteome</keyword>
<comment type="caution">
    <text evidence="2">The sequence shown here is derived from an EMBL/GenBank/DDBJ whole genome shotgun (WGS) entry which is preliminary data.</text>
</comment>
<feature type="region of interest" description="Disordered" evidence="1">
    <location>
        <begin position="23"/>
        <end position="217"/>
    </location>
</feature>
<feature type="compositionally biased region" description="Acidic residues" evidence="1">
    <location>
        <begin position="124"/>
        <end position="135"/>
    </location>
</feature>
<evidence type="ECO:0000313" key="3">
    <source>
        <dbReference type="Proteomes" id="UP001239994"/>
    </source>
</evidence>
<dbReference type="PANTHER" id="PTHR47391">
    <property type="entry name" value="BIORIENTATION OF CHROMOSOMES IN CELL DIVISION 1 LIKE 1"/>
    <property type="match status" value="1"/>
</dbReference>
<dbReference type="AlphaFoldDB" id="A0AAD8ZIE4"/>
<evidence type="ECO:0000256" key="1">
    <source>
        <dbReference type="SAM" id="MobiDB-lite"/>
    </source>
</evidence>
<evidence type="ECO:0000313" key="2">
    <source>
        <dbReference type="EMBL" id="KAK1798653.1"/>
    </source>
</evidence>
<accession>A0AAD8ZIE4</accession>
<proteinExistence type="predicted"/>
<dbReference type="EMBL" id="JAROKS010000012">
    <property type="protein sequence ID" value="KAK1798653.1"/>
    <property type="molecule type" value="Genomic_DNA"/>
</dbReference>
<protein>
    <submittedName>
        <fullName evidence="2">Uncharacterized protein</fullName>
    </submittedName>
</protein>
<organism evidence="2 3">
    <name type="scientific">Electrophorus voltai</name>
    <dbReference type="NCBI Taxonomy" id="2609070"/>
    <lineage>
        <taxon>Eukaryota</taxon>
        <taxon>Metazoa</taxon>
        <taxon>Chordata</taxon>
        <taxon>Craniata</taxon>
        <taxon>Vertebrata</taxon>
        <taxon>Euteleostomi</taxon>
        <taxon>Actinopterygii</taxon>
        <taxon>Neopterygii</taxon>
        <taxon>Teleostei</taxon>
        <taxon>Ostariophysi</taxon>
        <taxon>Gymnotiformes</taxon>
        <taxon>Gymnotoidei</taxon>
        <taxon>Gymnotidae</taxon>
        <taxon>Electrophorus</taxon>
    </lineage>
</organism>
<dbReference type="InterPro" id="IPR043244">
    <property type="entry name" value="BOD1L1"/>
</dbReference>
<reference evidence="2" key="1">
    <citation type="submission" date="2023-03" db="EMBL/GenBank/DDBJ databases">
        <title>Electrophorus voltai genome.</title>
        <authorList>
            <person name="Bian C."/>
        </authorList>
    </citation>
    <scope>NUCLEOTIDE SEQUENCE</scope>
    <source>
        <strain evidence="2">CB-2022</strain>
        <tissue evidence="2">Muscle</tissue>
    </source>
</reference>
<feature type="non-terminal residue" evidence="2">
    <location>
        <position position="1"/>
    </location>
</feature>
<gene>
    <name evidence="2" type="ORF">P4O66_006942</name>
</gene>
<sequence>QSDWRAESSVRLSAQRVTIVCCPAKPALKRKRSDQAEHSGKELPAQEEDTMKRAEDDSEVTDEAWEETRGERGESESLKDSIEEMEEEEKDEPVRKTPRRGRPSKSTSGTDESVLEKKEGGVETGEDDEKQEEEETKTRATTRAASRLEAEKNKPSKPSTRAFSRLGGKEEISPNTRASRGQVSGAVKGRKREVSPPTSRTRAGHRAEEPPSKRTKR</sequence>
<dbReference type="Proteomes" id="UP001239994">
    <property type="component" value="Unassembled WGS sequence"/>
</dbReference>
<feature type="compositionally biased region" description="Basic and acidic residues" evidence="1">
    <location>
        <begin position="205"/>
        <end position="217"/>
    </location>
</feature>